<feature type="chain" id="PRO_5031143335" description="Lipoprotein" evidence="1">
    <location>
        <begin position="24"/>
        <end position="106"/>
    </location>
</feature>
<accession>A0A7U2R8R4</accession>
<dbReference type="RefSeq" id="WP_179214524.1">
    <property type="nucleotide sequence ID" value="NZ_CP059075.1"/>
</dbReference>
<keyword evidence="1" id="KW-0732">Signal</keyword>
<proteinExistence type="predicted"/>
<evidence type="ECO:0000313" key="2">
    <source>
        <dbReference type="EMBL" id="QRE03198.1"/>
    </source>
</evidence>
<dbReference type="AlphaFoldDB" id="A0A7U2R8R4"/>
<reference evidence="2 3" key="1">
    <citation type="submission" date="2020-07" db="EMBL/GenBank/DDBJ databases">
        <title>Genomic characterization of Flavobacterium psychrophilum strains.</title>
        <authorList>
            <person name="Castillo D."/>
            <person name="Jorgensen J."/>
            <person name="Middelboe M."/>
        </authorList>
    </citation>
    <scope>NUCLEOTIDE SEQUENCE [LARGE SCALE GENOMIC DNA]</scope>
    <source>
        <strain evidence="2 3">FPS-R7</strain>
    </source>
</reference>
<dbReference type="Proteomes" id="UP000596329">
    <property type="component" value="Chromosome"/>
</dbReference>
<dbReference type="PROSITE" id="PS51257">
    <property type="entry name" value="PROKAR_LIPOPROTEIN"/>
    <property type="match status" value="1"/>
</dbReference>
<evidence type="ECO:0000313" key="3">
    <source>
        <dbReference type="Proteomes" id="UP000596329"/>
    </source>
</evidence>
<protein>
    <recommendedName>
        <fullName evidence="4">Lipoprotein</fullName>
    </recommendedName>
</protein>
<gene>
    <name evidence="2" type="ORF">H0H26_09845</name>
</gene>
<evidence type="ECO:0008006" key="4">
    <source>
        <dbReference type="Google" id="ProtNLM"/>
    </source>
</evidence>
<sequence>MKKIKLLMLISLLAFSVSTSLTSCMTTKTNIGAYRETQGTEYTYGKGKQIWLFWGLLPIGRTNVSTPGDGNCQVVTRFNVSDAIISAITGGVVTTHTIKVKAKKKV</sequence>
<name>A0A7U2R8R4_FLAPS</name>
<dbReference type="EMBL" id="CP059075">
    <property type="protein sequence ID" value="QRE03198.1"/>
    <property type="molecule type" value="Genomic_DNA"/>
</dbReference>
<feature type="signal peptide" evidence="1">
    <location>
        <begin position="1"/>
        <end position="23"/>
    </location>
</feature>
<evidence type="ECO:0000256" key="1">
    <source>
        <dbReference type="SAM" id="SignalP"/>
    </source>
</evidence>
<organism evidence="2 3">
    <name type="scientific">Flavobacterium psychrophilum</name>
    <dbReference type="NCBI Taxonomy" id="96345"/>
    <lineage>
        <taxon>Bacteria</taxon>
        <taxon>Pseudomonadati</taxon>
        <taxon>Bacteroidota</taxon>
        <taxon>Flavobacteriia</taxon>
        <taxon>Flavobacteriales</taxon>
        <taxon>Flavobacteriaceae</taxon>
        <taxon>Flavobacterium</taxon>
    </lineage>
</organism>